<dbReference type="PROSITE" id="PS50158">
    <property type="entry name" value="ZF_CCHC"/>
    <property type="match status" value="1"/>
</dbReference>
<dbReference type="SUPFAM" id="SSF57756">
    <property type="entry name" value="Retrovirus zinc finger-like domains"/>
    <property type="match status" value="1"/>
</dbReference>
<accession>A0A3Q1FPL4</accession>
<reference evidence="4" key="1">
    <citation type="submission" date="2025-08" db="UniProtKB">
        <authorList>
            <consortium name="Ensembl"/>
        </authorList>
    </citation>
    <scope>IDENTIFICATION</scope>
</reference>
<dbReference type="SMART" id="SM00343">
    <property type="entry name" value="ZnF_C2HC"/>
    <property type="match status" value="1"/>
</dbReference>
<evidence type="ECO:0000313" key="5">
    <source>
        <dbReference type="Proteomes" id="UP000257200"/>
    </source>
</evidence>
<dbReference type="Gene3D" id="4.10.60.10">
    <property type="entry name" value="Zinc finger, CCHC-type"/>
    <property type="match status" value="1"/>
</dbReference>
<evidence type="ECO:0000256" key="2">
    <source>
        <dbReference type="SAM" id="MobiDB-lite"/>
    </source>
</evidence>
<proteinExistence type="predicted"/>
<keyword evidence="1" id="KW-0863">Zinc-finger</keyword>
<dbReference type="Ensembl" id="ENSAPOT00000034715.1">
    <property type="protein sequence ID" value="ENSAPOP00000019138.1"/>
    <property type="gene ID" value="ENSAPOG00000022518.1"/>
</dbReference>
<dbReference type="Proteomes" id="UP000257200">
    <property type="component" value="Unplaced"/>
</dbReference>
<dbReference type="GeneTree" id="ENSGT00940000180861"/>
<feature type="compositionally biased region" description="Basic residues" evidence="2">
    <location>
        <begin position="10"/>
        <end position="25"/>
    </location>
</feature>
<sequence length="59" mass="6913">MSGWLSAGPGKKRSERPSRLRRHRSPDRCYRCHEPGHFARDCPLYHFAKLSDPNLMLFS</sequence>
<dbReference type="AlphaFoldDB" id="A0A3Q1FPL4"/>
<evidence type="ECO:0000259" key="3">
    <source>
        <dbReference type="PROSITE" id="PS50158"/>
    </source>
</evidence>
<organism evidence="4 5">
    <name type="scientific">Acanthochromis polyacanthus</name>
    <name type="common">spiny chromis</name>
    <dbReference type="NCBI Taxonomy" id="80966"/>
    <lineage>
        <taxon>Eukaryota</taxon>
        <taxon>Metazoa</taxon>
        <taxon>Chordata</taxon>
        <taxon>Craniata</taxon>
        <taxon>Vertebrata</taxon>
        <taxon>Euteleostomi</taxon>
        <taxon>Actinopterygii</taxon>
        <taxon>Neopterygii</taxon>
        <taxon>Teleostei</taxon>
        <taxon>Neoteleostei</taxon>
        <taxon>Acanthomorphata</taxon>
        <taxon>Ovalentaria</taxon>
        <taxon>Pomacentridae</taxon>
        <taxon>Acanthochromis</taxon>
    </lineage>
</organism>
<keyword evidence="1" id="KW-0862">Zinc</keyword>
<name>A0A3Q1FPL4_9TELE</name>
<dbReference type="InParanoid" id="A0A3Q1FPL4"/>
<keyword evidence="5" id="KW-1185">Reference proteome</keyword>
<protein>
    <recommendedName>
        <fullName evidence="3">CCHC-type domain-containing protein</fullName>
    </recommendedName>
</protein>
<dbReference type="GO" id="GO:0008270">
    <property type="term" value="F:zinc ion binding"/>
    <property type="evidence" value="ECO:0007669"/>
    <property type="project" value="UniProtKB-KW"/>
</dbReference>
<feature type="domain" description="CCHC-type" evidence="3">
    <location>
        <begin position="28"/>
        <end position="43"/>
    </location>
</feature>
<reference evidence="4" key="2">
    <citation type="submission" date="2025-09" db="UniProtKB">
        <authorList>
            <consortium name="Ensembl"/>
        </authorList>
    </citation>
    <scope>IDENTIFICATION</scope>
</reference>
<dbReference type="InterPro" id="IPR001878">
    <property type="entry name" value="Znf_CCHC"/>
</dbReference>
<keyword evidence="1" id="KW-0479">Metal-binding</keyword>
<dbReference type="Pfam" id="PF00098">
    <property type="entry name" value="zf-CCHC"/>
    <property type="match status" value="1"/>
</dbReference>
<dbReference type="GO" id="GO:0003676">
    <property type="term" value="F:nucleic acid binding"/>
    <property type="evidence" value="ECO:0007669"/>
    <property type="project" value="InterPro"/>
</dbReference>
<feature type="region of interest" description="Disordered" evidence="2">
    <location>
        <begin position="1"/>
        <end position="26"/>
    </location>
</feature>
<evidence type="ECO:0000256" key="1">
    <source>
        <dbReference type="PROSITE-ProRule" id="PRU00047"/>
    </source>
</evidence>
<dbReference type="InterPro" id="IPR036875">
    <property type="entry name" value="Znf_CCHC_sf"/>
</dbReference>
<evidence type="ECO:0000313" key="4">
    <source>
        <dbReference type="Ensembl" id="ENSAPOP00000019138.1"/>
    </source>
</evidence>